<dbReference type="Gene3D" id="3.30.420.240">
    <property type="match status" value="1"/>
</dbReference>
<keyword evidence="2" id="KW-1185">Reference proteome</keyword>
<dbReference type="EMBL" id="JAUTXY010000017">
    <property type="protein sequence ID" value="MEE2061225.1"/>
    <property type="molecule type" value="Genomic_DNA"/>
</dbReference>
<evidence type="ECO:0000313" key="1">
    <source>
        <dbReference type="EMBL" id="MEE2061225.1"/>
    </source>
</evidence>
<reference evidence="1 2" key="1">
    <citation type="submission" date="2023-07" db="EMBL/GenBank/DDBJ databases">
        <authorList>
            <person name="Girao M."/>
            <person name="Carvalho M.F."/>
        </authorList>
    </citation>
    <scope>NUCLEOTIDE SEQUENCE [LARGE SCALE GENOMIC DNA]</scope>
    <source>
        <strain evidence="1 2">YIM65754</strain>
    </source>
</reference>
<accession>A0ABU7LI91</accession>
<dbReference type="Gene3D" id="3.40.50.300">
    <property type="entry name" value="P-loop containing nucleotide triphosphate hydrolases"/>
    <property type="match status" value="1"/>
</dbReference>
<protein>
    <submittedName>
        <fullName evidence="1">Terminase family protein</fullName>
    </submittedName>
</protein>
<proteinExistence type="predicted"/>
<evidence type="ECO:0000313" key="2">
    <source>
        <dbReference type="Proteomes" id="UP001336020"/>
    </source>
</evidence>
<name>A0ABU7LI91_9NOCA</name>
<comment type="caution">
    <text evidence="1">The sequence shown here is derived from an EMBL/GenBank/DDBJ whole genome shotgun (WGS) entry which is preliminary data.</text>
</comment>
<dbReference type="Proteomes" id="UP001336020">
    <property type="component" value="Unassembled WGS sequence"/>
</dbReference>
<organism evidence="1 2">
    <name type="scientific">Rhodococcus artemisiae</name>
    <dbReference type="NCBI Taxonomy" id="714159"/>
    <lineage>
        <taxon>Bacteria</taxon>
        <taxon>Bacillati</taxon>
        <taxon>Actinomycetota</taxon>
        <taxon>Actinomycetes</taxon>
        <taxon>Mycobacteriales</taxon>
        <taxon>Nocardiaceae</taxon>
        <taxon>Rhodococcus</taxon>
    </lineage>
</organism>
<dbReference type="RefSeq" id="WP_330136401.1">
    <property type="nucleotide sequence ID" value="NZ_JAUTXY010000017.1"/>
</dbReference>
<dbReference type="InterPro" id="IPR027417">
    <property type="entry name" value="P-loop_NTPase"/>
</dbReference>
<gene>
    <name evidence="1" type="ORF">Q7514_27235</name>
</gene>
<sequence>MTASLATVVNDPVRFAETVLKANLFDYQKSVARSDARLRVLCAGRQSGKSEILAILAIHTAVTKRNATVYIISGGEKMAEKLLAKITKMVRKAGLEAGIVGDLKNILSFTNGSTIEAVPTSEARIRGETVDLLILDESGIISDGIWDAAWGTTIAAQPAGRTLAAGTPWGGRDHWYRSNFERGLKHPDDSVESFTWTSYDSPLADRAALEDRKRALPSDKFRREYLAEWADETGAFLTTEELNNATVDYTYTTDTTPWPYTTQPRGGHVYAGIDWGMNDYNVLACVGTLDDHGGLNTHREHDPVYFVAHLEGHQQMQYQDFVDRIWKVGTHYNLRHVMSETNGVGGPATQMLHATKKKRLDTLQGRPQIHQVHTSAQSKTTNFGQLKVLLQRRQLILPNHGELLKQLNNLQYTELQHGNLKIEVPANIGHDDHADALSLAIGAITKRNRRIHRDTHSNAIRRYWHGQQLHQLDDGTQIPHEPMLLD</sequence>
<dbReference type="Pfam" id="PF03237">
    <property type="entry name" value="Terminase_6N"/>
    <property type="match status" value="1"/>
</dbReference>